<accession>A0A2H4SM50</accession>
<dbReference type="InterPro" id="IPR036282">
    <property type="entry name" value="Glutathione-S-Trfase_C_sf"/>
</dbReference>
<dbReference type="Gene3D" id="1.20.1050.10">
    <property type="match status" value="1"/>
</dbReference>
<sequence>MSATESVPSRITLYDIAQKPPVEASCCAPNPWKARFALNFKQLPYATRWVGMLDIARVRQSLGAPACRRFADGADFYTLPVVQDPATGAVVGDSFDIAAYLEAQYPAAGGGGGGLFPEQPLNFAFTPTVDFPTLLTLPKDARHPQYGRFNLAVDTLFTTFVGLAAGGMPLDPATADEVKAEFARRVGAQPGQAFTLEGAARRAMLDGFEEALGGLDKLYREKADGPFILGARVSYADFIVGAWLRMFCVAMPAMEWAQLKAWHGGTFGRLHDALDAYAQIV</sequence>
<dbReference type="InterPro" id="IPR004045">
    <property type="entry name" value="Glutathione_S-Trfase_N"/>
</dbReference>
<dbReference type="VEuPathDB" id="FungiDB:CCM_01613"/>
<feature type="domain" description="GST N-terminal" evidence="1">
    <location>
        <begin position="29"/>
        <end position="104"/>
    </location>
</feature>
<dbReference type="SUPFAM" id="SSF47616">
    <property type="entry name" value="GST C-terminal domain-like"/>
    <property type="match status" value="1"/>
</dbReference>
<dbReference type="Pfam" id="PF13409">
    <property type="entry name" value="GST_N_2"/>
    <property type="match status" value="1"/>
</dbReference>
<name>A0A2H4SM50_CORMI</name>
<evidence type="ECO:0000313" key="4">
    <source>
        <dbReference type="Proteomes" id="UP000323067"/>
    </source>
</evidence>
<dbReference type="GO" id="GO:0016740">
    <property type="term" value="F:transferase activity"/>
    <property type="evidence" value="ECO:0007669"/>
    <property type="project" value="UniProtKB-KW"/>
</dbReference>
<keyword evidence="3" id="KW-0808">Transferase</keyword>
<dbReference type="InterPro" id="IPR054416">
    <property type="entry name" value="GST_UstS-like_C"/>
</dbReference>
<dbReference type="Pfam" id="PF22041">
    <property type="entry name" value="GST_C_7"/>
    <property type="match status" value="1"/>
</dbReference>
<dbReference type="CDD" id="cd00299">
    <property type="entry name" value="GST_C_family"/>
    <property type="match status" value="1"/>
</dbReference>
<gene>
    <name evidence="3" type="ORF">A9K55_004718</name>
</gene>
<dbReference type="EMBL" id="CP023325">
    <property type="protein sequence ID" value="ATY64173.1"/>
    <property type="molecule type" value="Genomic_DNA"/>
</dbReference>
<dbReference type="VEuPathDB" id="FungiDB:A9K55_004718"/>
<evidence type="ECO:0000313" key="3">
    <source>
        <dbReference type="EMBL" id="ATY64173.1"/>
    </source>
</evidence>
<dbReference type="OrthoDB" id="4951845at2759"/>
<evidence type="ECO:0000259" key="2">
    <source>
        <dbReference type="Pfam" id="PF22041"/>
    </source>
</evidence>
<dbReference type="CDD" id="cd03038">
    <property type="entry name" value="GST_N_etherase_LigE"/>
    <property type="match status" value="1"/>
</dbReference>
<dbReference type="AlphaFoldDB" id="A0A2H4SM50"/>
<evidence type="ECO:0000259" key="1">
    <source>
        <dbReference type="Pfam" id="PF13409"/>
    </source>
</evidence>
<dbReference type="SUPFAM" id="SSF52833">
    <property type="entry name" value="Thioredoxin-like"/>
    <property type="match status" value="1"/>
</dbReference>
<proteinExistence type="predicted"/>
<protein>
    <submittedName>
        <fullName evidence="3">Glutathione S-transferase</fullName>
    </submittedName>
</protein>
<dbReference type="Gene3D" id="3.40.30.10">
    <property type="entry name" value="Glutaredoxin"/>
    <property type="match status" value="1"/>
</dbReference>
<organism evidence="3 4">
    <name type="scientific">Cordyceps militaris</name>
    <name type="common">Caterpillar fungus</name>
    <name type="synonym">Clavaria militaris</name>
    <dbReference type="NCBI Taxonomy" id="73501"/>
    <lineage>
        <taxon>Eukaryota</taxon>
        <taxon>Fungi</taxon>
        <taxon>Dikarya</taxon>
        <taxon>Ascomycota</taxon>
        <taxon>Pezizomycotina</taxon>
        <taxon>Sordariomycetes</taxon>
        <taxon>Hypocreomycetidae</taxon>
        <taxon>Hypocreales</taxon>
        <taxon>Cordycipitaceae</taxon>
        <taxon>Cordyceps</taxon>
    </lineage>
</organism>
<reference evidence="3 4" key="1">
    <citation type="journal article" date="2017" name="BMC Genomics">
        <title>Chromosome level assembly and secondary metabolite potential of the parasitic fungus Cordyceps militaris.</title>
        <authorList>
            <person name="Kramer G.J."/>
            <person name="Nodwell J.R."/>
        </authorList>
    </citation>
    <scope>NUCLEOTIDE SEQUENCE [LARGE SCALE GENOMIC DNA]</scope>
    <source>
        <strain evidence="3 4">ATCC 34164</strain>
    </source>
</reference>
<dbReference type="InterPro" id="IPR036249">
    <property type="entry name" value="Thioredoxin-like_sf"/>
</dbReference>
<dbReference type="Proteomes" id="UP000323067">
    <property type="component" value="Chromosome v"/>
</dbReference>
<feature type="domain" description="Glutathione S-transferase UstS-like C-terminal" evidence="2">
    <location>
        <begin position="190"/>
        <end position="277"/>
    </location>
</feature>